<dbReference type="AlphaFoldDB" id="A0AA38HZV2"/>
<protein>
    <submittedName>
        <fullName evidence="1">Uncharacterized protein</fullName>
    </submittedName>
</protein>
<evidence type="ECO:0000313" key="1">
    <source>
        <dbReference type="EMBL" id="KAJ3645836.1"/>
    </source>
</evidence>
<reference evidence="1" key="1">
    <citation type="journal article" date="2023" name="G3 (Bethesda)">
        <title>Whole genome assemblies of Zophobas morio and Tenebrio molitor.</title>
        <authorList>
            <person name="Kaur S."/>
            <person name="Stinson S.A."/>
            <person name="diCenzo G.C."/>
        </authorList>
    </citation>
    <scope>NUCLEOTIDE SEQUENCE</scope>
    <source>
        <strain evidence="1">QUZm001</strain>
    </source>
</reference>
<gene>
    <name evidence="1" type="ORF">Zmor_023463</name>
</gene>
<dbReference type="Proteomes" id="UP001168821">
    <property type="component" value="Unassembled WGS sequence"/>
</dbReference>
<dbReference type="EMBL" id="JALNTZ010000007">
    <property type="protein sequence ID" value="KAJ3645836.1"/>
    <property type="molecule type" value="Genomic_DNA"/>
</dbReference>
<sequence>MRLLTCLAVFYEPMSCHHMALSIVGDVTIGVKRPIKSHNWWRFAPFQPSDRTSTSFKKKVRFVIFPGDVTRNPAGRRCDVLECGLAHCPGFQRPFVDRNGPTGALPESAQFSRAVIDASSPPRTAFVS</sequence>
<name>A0AA38HZV2_9CUCU</name>
<accession>A0AA38HZV2</accession>
<proteinExistence type="predicted"/>
<comment type="caution">
    <text evidence="1">The sequence shown here is derived from an EMBL/GenBank/DDBJ whole genome shotgun (WGS) entry which is preliminary data.</text>
</comment>
<evidence type="ECO:0000313" key="2">
    <source>
        <dbReference type="Proteomes" id="UP001168821"/>
    </source>
</evidence>
<organism evidence="1 2">
    <name type="scientific">Zophobas morio</name>
    <dbReference type="NCBI Taxonomy" id="2755281"/>
    <lineage>
        <taxon>Eukaryota</taxon>
        <taxon>Metazoa</taxon>
        <taxon>Ecdysozoa</taxon>
        <taxon>Arthropoda</taxon>
        <taxon>Hexapoda</taxon>
        <taxon>Insecta</taxon>
        <taxon>Pterygota</taxon>
        <taxon>Neoptera</taxon>
        <taxon>Endopterygota</taxon>
        <taxon>Coleoptera</taxon>
        <taxon>Polyphaga</taxon>
        <taxon>Cucujiformia</taxon>
        <taxon>Tenebrionidae</taxon>
        <taxon>Zophobas</taxon>
    </lineage>
</organism>
<keyword evidence="2" id="KW-1185">Reference proteome</keyword>